<evidence type="ECO:0000313" key="1">
    <source>
        <dbReference type="EMBL" id="JAP22864.1"/>
    </source>
</evidence>
<accession>A0A0V0HSJ5</accession>
<dbReference type="AlphaFoldDB" id="A0A0V0HSJ5"/>
<organism evidence="1">
    <name type="scientific">Solanum chacoense</name>
    <name type="common">Chaco potato</name>
    <dbReference type="NCBI Taxonomy" id="4108"/>
    <lineage>
        <taxon>Eukaryota</taxon>
        <taxon>Viridiplantae</taxon>
        <taxon>Streptophyta</taxon>
        <taxon>Embryophyta</taxon>
        <taxon>Tracheophyta</taxon>
        <taxon>Spermatophyta</taxon>
        <taxon>Magnoliopsida</taxon>
        <taxon>eudicotyledons</taxon>
        <taxon>Gunneridae</taxon>
        <taxon>Pentapetalae</taxon>
        <taxon>asterids</taxon>
        <taxon>lamiids</taxon>
        <taxon>Solanales</taxon>
        <taxon>Solanaceae</taxon>
        <taxon>Solanoideae</taxon>
        <taxon>Solaneae</taxon>
        <taxon>Solanum</taxon>
    </lineage>
</organism>
<name>A0A0V0HSJ5_SOLCH</name>
<dbReference type="EMBL" id="GEDG01016099">
    <property type="protein sequence ID" value="JAP22864.1"/>
    <property type="molecule type" value="Transcribed_RNA"/>
</dbReference>
<protein>
    <submittedName>
        <fullName evidence="1">Putative ovule protein</fullName>
    </submittedName>
</protein>
<proteinExistence type="predicted"/>
<reference evidence="1" key="1">
    <citation type="submission" date="2015-12" db="EMBL/GenBank/DDBJ databases">
        <title>Gene expression during late stages of embryo sac development: a critical building block for successful pollen-pistil interactions.</title>
        <authorList>
            <person name="Liu Y."/>
            <person name="Joly V."/>
            <person name="Sabar M."/>
            <person name="Matton D.P."/>
        </authorList>
    </citation>
    <scope>NUCLEOTIDE SEQUENCE</scope>
</reference>
<sequence>MVHNIPIKLENPDISSLNFRDITLSGPEFFSIYAYKFQFVSLSIIERTLLTLNNEVDIPGSPLRTFKVSTDGSFGRSEDTWL</sequence>